<protein>
    <submittedName>
        <fullName evidence="3">VCBS repeat protein</fullName>
    </submittedName>
</protein>
<dbReference type="EMBL" id="QJJK01000008">
    <property type="protein sequence ID" value="PXW56600.1"/>
    <property type="molecule type" value="Genomic_DNA"/>
</dbReference>
<sequence length="858" mass="89515">MASVNDGTIDLTTPAGVLAVEQVARLYNVYVGRDPDAAGLSFWMNLYNDGVSIADISNEFYQSAEFQQQNPGVDTDNTEFLTAIYQNTFGRAPDQAGLDFWLNAMQSGMSAAQVGVAFASSAEATSVSAALGTMTLSDINADRIPELIVGSAAGPLSYVTVFDGNNGAVLQTWLPFGADNVGGVEVASGDVDGDGFDDIIAVSPDANGGGQVQVLFGGADYTYTGSTYSAPNLTFTSFAAFSGTYGGGMSVAVRDLNADGRAEILLTQTEPVSGETSPVQLLQLNAGRTGAPTDVTPTGLLGDWYVAGHGLAAAMGDTDGNGYGEIILGDLSGANLAVVTINPEDGSIVGTPRVLQPYGADFTGGVVPTAISAQQTIIQFPNGLTSASLDQWALPIVGPTDALLRGAGVPGALIVHANELNANPVQILADGSTQSIPWDGTTLPVFAGGGFMFPQPPADAGANPVLPGGSASPILVTGGFGGTDVQLLSYDSTSGAWVAVDNSSNTVDGVTPWSNPWGPGAIEQNSATRSKYGLVQVAQVSYESPYVVSFGSVSADELASLTSDFQSHYQGALTATEAWNAQYITDATSNVSSWGPGTPGAANSDAMPADLFKPDFSLPEGATESLQELFQARVMASIFTNYGIAYEHHHAPTWYAYEPGSDAAMLPQVAWGASVSGFHTQGMDCTDFTSWYYNFAFGFWINSDTQIQANQLTVDVAWLGKTLTAERVALSTDIYGADGQATDAEIQAYLEANLQPGDILYISPTPVNTDPSNATPGQASHAITWTGDYAQLAGGGGDFVIDSTGSESYDELGRYYPNGVEIRQFDSDTWYFHNIVGITRWLTPDNVNTLADGLGFSI</sequence>
<dbReference type="Pfam" id="PF01839">
    <property type="entry name" value="FG-GAP"/>
    <property type="match status" value="1"/>
</dbReference>
<dbReference type="InterPro" id="IPR025282">
    <property type="entry name" value="DUF4214"/>
</dbReference>
<dbReference type="InterPro" id="IPR013517">
    <property type="entry name" value="FG-GAP"/>
</dbReference>
<evidence type="ECO:0000313" key="3">
    <source>
        <dbReference type="EMBL" id="PXW56600.1"/>
    </source>
</evidence>
<dbReference type="Gene3D" id="2.130.10.130">
    <property type="entry name" value="Integrin alpha, N-terminal"/>
    <property type="match status" value="1"/>
</dbReference>
<evidence type="ECO:0000259" key="2">
    <source>
        <dbReference type="Pfam" id="PF13946"/>
    </source>
</evidence>
<dbReference type="Pfam" id="PF13946">
    <property type="entry name" value="DUF4214"/>
    <property type="match status" value="1"/>
</dbReference>
<evidence type="ECO:0000313" key="4">
    <source>
        <dbReference type="Proteomes" id="UP000248021"/>
    </source>
</evidence>
<dbReference type="RefSeq" id="WP_110376316.1">
    <property type="nucleotide sequence ID" value="NZ_JAHBRY010000001.1"/>
</dbReference>
<gene>
    <name evidence="3" type="ORF">C7450_108353</name>
</gene>
<keyword evidence="1" id="KW-0732">Signal</keyword>
<dbReference type="InterPro" id="IPR038255">
    <property type="entry name" value="PBS_linker_sf"/>
</dbReference>
<proteinExistence type="predicted"/>
<organism evidence="3 4">
    <name type="scientific">Chelatococcus asaccharovorans</name>
    <dbReference type="NCBI Taxonomy" id="28210"/>
    <lineage>
        <taxon>Bacteria</taxon>
        <taxon>Pseudomonadati</taxon>
        <taxon>Pseudomonadota</taxon>
        <taxon>Alphaproteobacteria</taxon>
        <taxon>Hyphomicrobiales</taxon>
        <taxon>Chelatococcaceae</taxon>
        <taxon>Chelatococcus</taxon>
    </lineage>
</organism>
<dbReference type="AlphaFoldDB" id="A0A2V3U3I5"/>
<dbReference type="OrthoDB" id="7970799at2"/>
<comment type="caution">
    <text evidence="3">The sequence shown here is derived from an EMBL/GenBank/DDBJ whole genome shotgun (WGS) entry which is preliminary data.</text>
</comment>
<keyword evidence="4" id="KW-1185">Reference proteome</keyword>
<dbReference type="Proteomes" id="UP000248021">
    <property type="component" value="Unassembled WGS sequence"/>
</dbReference>
<feature type="domain" description="DUF4214" evidence="2">
    <location>
        <begin position="59"/>
        <end position="125"/>
    </location>
</feature>
<reference evidence="3 4" key="1">
    <citation type="submission" date="2018-05" db="EMBL/GenBank/DDBJ databases">
        <title>Genomic Encyclopedia of Type Strains, Phase IV (KMG-IV): sequencing the most valuable type-strain genomes for metagenomic binning, comparative biology and taxonomic classification.</title>
        <authorList>
            <person name="Goeker M."/>
        </authorList>
    </citation>
    <scope>NUCLEOTIDE SEQUENCE [LARGE SCALE GENOMIC DNA]</scope>
    <source>
        <strain evidence="3 4">DSM 6462</strain>
    </source>
</reference>
<dbReference type="Gene3D" id="1.10.3130.20">
    <property type="entry name" value="Phycobilisome linker domain"/>
    <property type="match status" value="1"/>
</dbReference>
<evidence type="ECO:0000256" key="1">
    <source>
        <dbReference type="ARBA" id="ARBA00022729"/>
    </source>
</evidence>
<dbReference type="Gene3D" id="3.90.1720.10">
    <property type="entry name" value="endopeptidase domain like (from Nostoc punctiforme)"/>
    <property type="match status" value="1"/>
</dbReference>
<dbReference type="InterPro" id="IPR028994">
    <property type="entry name" value="Integrin_alpha_N"/>
</dbReference>
<dbReference type="SUPFAM" id="SSF69318">
    <property type="entry name" value="Integrin alpha N-terminal domain"/>
    <property type="match status" value="1"/>
</dbReference>
<name>A0A2V3U3I5_9HYPH</name>
<accession>A0A2V3U3I5</accession>